<dbReference type="PANTHER" id="PTHR13395:SF6">
    <property type="entry name" value="SISTER CHROMATID COHESION PROTEIN DCC1"/>
    <property type="match status" value="1"/>
</dbReference>
<evidence type="ECO:0000256" key="1">
    <source>
        <dbReference type="ARBA" id="ARBA00007017"/>
    </source>
</evidence>
<evidence type="ECO:0000313" key="4">
    <source>
        <dbReference type="Proteomes" id="UP001165060"/>
    </source>
</evidence>
<keyword evidence="2" id="KW-0235">DNA replication</keyword>
<reference evidence="3 4" key="1">
    <citation type="journal article" date="2023" name="Commun. Biol.">
        <title>Genome analysis of Parmales, the sister group of diatoms, reveals the evolutionary specialization of diatoms from phago-mixotrophs to photoautotrophs.</title>
        <authorList>
            <person name="Ban H."/>
            <person name="Sato S."/>
            <person name="Yoshikawa S."/>
            <person name="Yamada K."/>
            <person name="Nakamura Y."/>
            <person name="Ichinomiya M."/>
            <person name="Sato N."/>
            <person name="Blanc-Mathieu R."/>
            <person name="Endo H."/>
            <person name="Kuwata A."/>
            <person name="Ogata H."/>
        </authorList>
    </citation>
    <scope>NUCLEOTIDE SEQUENCE [LARGE SCALE GENOMIC DNA]</scope>
</reference>
<dbReference type="Proteomes" id="UP001165060">
    <property type="component" value="Unassembled WGS sequence"/>
</dbReference>
<keyword evidence="4" id="KW-1185">Reference proteome</keyword>
<comment type="caution">
    <text evidence="3">The sequence shown here is derived from an EMBL/GenBank/DDBJ whole genome shotgun (WGS) entry which is preliminary data.</text>
</comment>
<sequence length="190" mass="20299">MSVISANDLTLTDLSVSRVRSLMTGDASLEKDVVSHVLRRNSTDPSSTSDSLTLSPDAVAFFHAEKLLSARPSFPLSEFTAEWKRSLPHQLTSYAPPPSLLSTLATSSHDPKIGDDVLSYFPAAALPPSPAARLAALFAHLPAWDVAAVGPYLEGALGEGEKVEALLLKHAVFLKDEKGEETRVGPKPEV</sequence>
<protein>
    <recommendedName>
        <fullName evidence="5">Sister chromatid cohesion protein DCC1</fullName>
    </recommendedName>
</protein>
<evidence type="ECO:0000256" key="2">
    <source>
        <dbReference type="ARBA" id="ARBA00022705"/>
    </source>
</evidence>
<name>A0ABQ6MF20_9STRA</name>
<accession>A0ABQ6MF20</accession>
<evidence type="ECO:0008006" key="5">
    <source>
        <dbReference type="Google" id="ProtNLM"/>
    </source>
</evidence>
<dbReference type="Pfam" id="PF09724">
    <property type="entry name" value="Dcc1"/>
    <property type="match status" value="1"/>
</dbReference>
<comment type="similarity">
    <text evidence="1">Belongs to the DCC1 family.</text>
</comment>
<dbReference type="InterPro" id="IPR019128">
    <property type="entry name" value="Dcc1"/>
</dbReference>
<evidence type="ECO:0000313" key="3">
    <source>
        <dbReference type="EMBL" id="GMI24617.1"/>
    </source>
</evidence>
<proteinExistence type="inferred from homology"/>
<dbReference type="EMBL" id="BRYB01002730">
    <property type="protein sequence ID" value="GMI24617.1"/>
    <property type="molecule type" value="Genomic_DNA"/>
</dbReference>
<dbReference type="PANTHER" id="PTHR13395">
    <property type="entry name" value="SISTER CHROMATID COHESION PROTEIN DCC1-RELATED"/>
    <property type="match status" value="1"/>
</dbReference>
<gene>
    <name evidence="3" type="ORF">TeGR_g8723</name>
</gene>
<organism evidence="3 4">
    <name type="scientific">Tetraparma gracilis</name>
    <dbReference type="NCBI Taxonomy" id="2962635"/>
    <lineage>
        <taxon>Eukaryota</taxon>
        <taxon>Sar</taxon>
        <taxon>Stramenopiles</taxon>
        <taxon>Ochrophyta</taxon>
        <taxon>Bolidophyceae</taxon>
        <taxon>Parmales</taxon>
        <taxon>Triparmaceae</taxon>
        <taxon>Tetraparma</taxon>
    </lineage>
</organism>